<evidence type="ECO:0000313" key="2">
    <source>
        <dbReference type="EMBL" id="PNW70612.1"/>
    </source>
</evidence>
<feature type="compositionally biased region" description="Gly residues" evidence="1">
    <location>
        <begin position="629"/>
        <end position="642"/>
    </location>
</feature>
<feature type="compositionally biased region" description="Low complexity" evidence="1">
    <location>
        <begin position="370"/>
        <end position="380"/>
    </location>
</feature>
<dbReference type="InParanoid" id="A0A2K3CQQ8"/>
<feature type="compositionally biased region" description="Low complexity" evidence="1">
    <location>
        <begin position="338"/>
        <end position="353"/>
    </location>
</feature>
<feature type="compositionally biased region" description="Low complexity" evidence="1">
    <location>
        <begin position="416"/>
        <end position="430"/>
    </location>
</feature>
<evidence type="ECO:0000313" key="3">
    <source>
        <dbReference type="Proteomes" id="UP000006906"/>
    </source>
</evidence>
<dbReference type="KEGG" id="cre:CHLRE_17g727050v5"/>
<feature type="compositionally biased region" description="Gly residues" evidence="1">
    <location>
        <begin position="525"/>
        <end position="539"/>
    </location>
</feature>
<feature type="compositionally biased region" description="Gly residues" evidence="1">
    <location>
        <begin position="505"/>
        <end position="517"/>
    </location>
</feature>
<feature type="compositionally biased region" description="Basic and acidic residues" evidence="1">
    <location>
        <begin position="81"/>
        <end position="92"/>
    </location>
</feature>
<dbReference type="Gramene" id="PNW70612">
    <property type="protein sequence ID" value="PNW70612"/>
    <property type="gene ID" value="CHLRE_17g727050v5"/>
</dbReference>
<reference evidence="2 3" key="1">
    <citation type="journal article" date="2007" name="Science">
        <title>The Chlamydomonas genome reveals the evolution of key animal and plant functions.</title>
        <authorList>
            <person name="Merchant S.S."/>
            <person name="Prochnik S.E."/>
            <person name="Vallon O."/>
            <person name="Harris E.H."/>
            <person name="Karpowicz S.J."/>
            <person name="Witman G.B."/>
            <person name="Terry A."/>
            <person name="Salamov A."/>
            <person name="Fritz-Laylin L.K."/>
            <person name="Marechal-Drouard L."/>
            <person name="Marshall W.F."/>
            <person name="Qu L.H."/>
            <person name="Nelson D.R."/>
            <person name="Sanderfoot A.A."/>
            <person name="Spalding M.H."/>
            <person name="Kapitonov V.V."/>
            <person name="Ren Q."/>
            <person name="Ferris P."/>
            <person name="Lindquist E."/>
            <person name="Shapiro H."/>
            <person name="Lucas S.M."/>
            <person name="Grimwood J."/>
            <person name="Schmutz J."/>
            <person name="Cardol P."/>
            <person name="Cerutti H."/>
            <person name="Chanfreau G."/>
            <person name="Chen C.L."/>
            <person name="Cognat V."/>
            <person name="Croft M.T."/>
            <person name="Dent R."/>
            <person name="Dutcher S."/>
            <person name="Fernandez E."/>
            <person name="Fukuzawa H."/>
            <person name="Gonzalez-Ballester D."/>
            <person name="Gonzalez-Halphen D."/>
            <person name="Hallmann A."/>
            <person name="Hanikenne M."/>
            <person name="Hippler M."/>
            <person name="Inwood W."/>
            <person name="Jabbari K."/>
            <person name="Kalanon M."/>
            <person name="Kuras R."/>
            <person name="Lefebvre P.A."/>
            <person name="Lemaire S.D."/>
            <person name="Lobanov A.V."/>
            <person name="Lohr M."/>
            <person name="Manuell A."/>
            <person name="Meier I."/>
            <person name="Mets L."/>
            <person name="Mittag M."/>
            <person name="Mittelmeier T."/>
            <person name="Moroney J.V."/>
            <person name="Moseley J."/>
            <person name="Napoli C."/>
            <person name="Nedelcu A.M."/>
            <person name="Niyogi K."/>
            <person name="Novoselov S.V."/>
            <person name="Paulsen I.T."/>
            <person name="Pazour G."/>
            <person name="Purton S."/>
            <person name="Ral J.P."/>
            <person name="Riano-Pachon D.M."/>
            <person name="Riekhof W."/>
            <person name="Rymarquis L."/>
            <person name="Schroda M."/>
            <person name="Stern D."/>
            <person name="Umen J."/>
            <person name="Willows R."/>
            <person name="Wilson N."/>
            <person name="Zimmer S.L."/>
            <person name="Allmer J."/>
            <person name="Balk J."/>
            <person name="Bisova K."/>
            <person name="Chen C.J."/>
            <person name="Elias M."/>
            <person name="Gendler K."/>
            <person name="Hauser C."/>
            <person name="Lamb M.R."/>
            <person name="Ledford H."/>
            <person name="Long J.C."/>
            <person name="Minagawa J."/>
            <person name="Page M.D."/>
            <person name="Pan J."/>
            <person name="Pootakham W."/>
            <person name="Roje S."/>
            <person name="Rose A."/>
            <person name="Stahlberg E."/>
            <person name="Terauchi A.M."/>
            <person name="Yang P."/>
            <person name="Ball S."/>
            <person name="Bowler C."/>
            <person name="Dieckmann C.L."/>
            <person name="Gladyshev V.N."/>
            <person name="Green P."/>
            <person name="Jorgensen R."/>
            <person name="Mayfield S."/>
            <person name="Mueller-Roeber B."/>
            <person name="Rajamani S."/>
            <person name="Sayre R.T."/>
            <person name="Brokstein P."/>
            <person name="Dubchak I."/>
            <person name="Goodstein D."/>
            <person name="Hornick L."/>
            <person name="Huang Y.W."/>
            <person name="Jhaveri J."/>
            <person name="Luo Y."/>
            <person name="Martinez D."/>
            <person name="Ngau W.C."/>
            <person name="Otillar B."/>
            <person name="Poliakov A."/>
            <person name="Porter A."/>
            <person name="Szajkowski L."/>
            <person name="Werner G."/>
            <person name="Zhou K."/>
            <person name="Grigoriev I.V."/>
            <person name="Rokhsar D.S."/>
            <person name="Grossman A.R."/>
        </authorList>
    </citation>
    <scope>NUCLEOTIDE SEQUENCE [LARGE SCALE GENOMIC DNA]</scope>
    <source>
        <strain evidence="3">CC-503</strain>
    </source>
</reference>
<keyword evidence="3" id="KW-1185">Reference proteome</keyword>
<feature type="compositionally biased region" description="Low complexity" evidence="1">
    <location>
        <begin position="675"/>
        <end position="715"/>
    </location>
</feature>
<gene>
    <name evidence="2" type="ORF">CHLRE_17g727050v5</name>
</gene>
<feature type="compositionally biased region" description="Polar residues" evidence="1">
    <location>
        <begin position="196"/>
        <end position="208"/>
    </location>
</feature>
<feature type="compositionally biased region" description="Low complexity" evidence="1">
    <location>
        <begin position="209"/>
        <end position="241"/>
    </location>
</feature>
<feature type="compositionally biased region" description="Low complexity" evidence="1">
    <location>
        <begin position="295"/>
        <end position="311"/>
    </location>
</feature>
<feature type="compositionally biased region" description="Basic and acidic residues" evidence="1">
    <location>
        <begin position="473"/>
        <end position="485"/>
    </location>
</feature>
<feature type="compositionally biased region" description="Polar residues" evidence="1">
    <location>
        <begin position="590"/>
        <end position="599"/>
    </location>
</feature>
<organism evidence="2 3">
    <name type="scientific">Chlamydomonas reinhardtii</name>
    <name type="common">Chlamydomonas smithii</name>
    <dbReference type="NCBI Taxonomy" id="3055"/>
    <lineage>
        <taxon>Eukaryota</taxon>
        <taxon>Viridiplantae</taxon>
        <taxon>Chlorophyta</taxon>
        <taxon>core chlorophytes</taxon>
        <taxon>Chlorophyceae</taxon>
        <taxon>CS clade</taxon>
        <taxon>Chlamydomonadales</taxon>
        <taxon>Chlamydomonadaceae</taxon>
        <taxon>Chlamydomonas</taxon>
    </lineage>
</organism>
<feature type="compositionally biased region" description="Low complexity" evidence="1">
    <location>
        <begin position="251"/>
        <end position="287"/>
    </location>
</feature>
<feature type="compositionally biased region" description="Gly residues" evidence="1">
    <location>
        <begin position="606"/>
        <end position="615"/>
    </location>
</feature>
<evidence type="ECO:0000256" key="1">
    <source>
        <dbReference type="SAM" id="MobiDB-lite"/>
    </source>
</evidence>
<dbReference type="Proteomes" id="UP000006906">
    <property type="component" value="Chromosome 17"/>
</dbReference>
<feature type="compositionally biased region" description="Gly residues" evidence="1">
    <location>
        <begin position="843"/>
        <end position="852"/>
    </location>
</feature>
<feature type="compositionally biased region" description="Acidic residues" evidence="1">
    <location>
        <begin position="1238"/>
        <end position="1260"/>
    </location>
</feature>
<feature type="compositionally biased region" description="Gly residues" evidence="1">
    <location>
        <begin position="354"/>
        <end position="366"/>
    </location>
</feature>
<dbReference type="OrthoDB" id="551789at2759"/>
<proteinExistence type="predicted"/>
<name>A0A2K3CQQ8_CHLRE</name>
<dbReference type="RefSeq" id="XP_042914821.1">
    <property type="nucleotide sequence ID" value="XM_043072362.1"/>
</dbReference>
<feature type="compositionally biased region" description="Low complexity" evidence="1">
    <location>
        <begin position="853"/>
        <end position="863"/>
    </location>
</feature>
<feature type="region of interest" description="Disordered" evidence="1">
    <location>
        <begin position="843"/>
        <end position="871"/>
    </location>
</feature>
<feature type="compositionally biased region" description="Basic and acidic residues" evidence="1">
    <location>
        <begin position="660"/>
        <end position="672"/>
    </location>
</feature>
<dbReference type="GeneID" id="66057053"/>
<sequence length="1306" mass="128480">MDPAGPRRRSAAYEHRSVIGNILTPTSGPPGQADYRVTPASRGTGQAAVSRPPWATELDDGGGGYGAPLPGRPGSASRPRPGADARSAHEEFSFATPPSRAAGSFAGPGGSGGQGDQLDLWTQQQAQQHPHQQPRPSSGSARTGFDAGLYARVDHDAGAHGPPGAAALTPGESASSLGRRVGSVGTGGGVARLQGGSMSSTDSASGELSATGRAGSGRAAAVGAGAGTGVQPAPTGAARAPGRPPPGAGAPGPTAGSSSSAAAAASASSRVGASPARGAAAARAGAAAGTGGGASTSSAGGAAPGSRSTSTPRPRPGLPPKRSTSDSPRRPPDWVDVAEPAPSRGSAAAAAMARGGGGGGSGGGGPAPRRPGAGAAVRAVGRGGSAGAAEGRWDGGDNDGDRGSWLFAGDPDATEAEPSMKAAAPAARSGGAKGAAADRRPVPAPAPVNEWDEVPVGGARARQAAVETTALVDSHEPAGPPERRQHWAQAQSDWDTSLAEEESGRLGGAGGGGGAGGRSLDRGDSAGGRGTRQAGGSGLDWGEEGEERHGGHTGPTSFGRRAAKPHGSPGPAPAAAAVTSSGGGAGLEATFSSSPNPAASFTFGGLASGGLGHGLAAGEAVPRAPSRGGSSGASGGGAGRGPSAGSASADSKQMQALQEENARLREQVEHLQRLAAMATATAAGGSGPDATALGRRAAAPAGAAPAQRPYSASAAEAARGPVAALAAANAAGVHLQQYKSQVVQLQRQVALMSREMEAKSRMAAEAEGALLATAERLQELVAATAPAAASDDAAPLSRDQLAQLHKWSKQMLGRLKSEKSQSARLFSRQDLADSIARAGRAGGAGTGGGLGGLSPSWGDSSSTGAGGGAAGAPAQTWQVPFIAAGGNRFLQAAAAAASAADDGSGVAAAVPPPPGPSVAAIASGQAALLADPLLAHRLELQLAAVAPKLAAVAVLLKTQLLPAMPWLSMEASDRLQAETSEAAESVAQAAEGLVQLCSLLPAGAAVFGDAAVAGEPKRRAAEVEAGRDAWLYGSPDMLGAPPEQPMVDEAGLVSVSRVQAALTPLLRDRKAGGRALGDVLEPLRAAAAAGAAKRAVLEAELRFAARSGGLAAEHVAHLMMSVGMALEDVRAAKDTAAIKSYFGAAAAVRQVLQAADSLEVHPCEACLKALVEQVRAQRDWLDRLPDLLVNAPAADVEGRLLGKVEELHQGFKKALGKLDAHKRRTLDVHARRAGGDAAGEDEDAEGGGYEDDWQGDEGGEEGGSQRPHGHGGARGGATGTGTGTGRAGAAAANPPKPSPPRREWQD</sequence>
<feature type="compositionally biased region" description="Low complexity" evidence="1">
    <location>
        <begin position="67"/>
        <end position="80"/>
    </location>
</feature>
<feature type="compositionally biased region" description="Low complexity" evidence="1">
    <location>
        <begin position="616"/>
        <end position="628"/>
    </location>
</feature>
<feature type="compositionally biased region" description="Basic and acidic residues" evidence="1">
    <location>
        <begin position="391"/>
        <end position="402"/>
    </location>
</feature>
<dbReference type="EMBL" id="CM008978">
    <property type="protein sequence ID" value="PNW70612.1"/>
    <property type="molecule type" value="Genomic_DNA"/>
</dbReference>
<feature type="compositionally biased region" description="Basic and acidic residues" evidence="1">
    <location>
        <begin position="323"/>
        <end position="333"/>
    </location>
</feature>
<feature type="compositionally biased region" description="Gly residues" evidence="1">
    <location>
        <begin position="1270"/>
        <end position="1286"/>
    </location>
</feature>
<feature type="compositionally biased region" description="Low complexity" evidence="1">
    <location>
        <begin position="159"/>
        <end position="183"/>
    </location>
</feature>
<feature type="compositionally biased region" description="Gly residues" evidence="1">
    <location>
        <begin position="106"/>
        <end position="115"/>
    </location>
</feature>
<protein>
    <submittedName>
        <fullName evidence="2">Uncharacterized protein</fullName>
    </submittedName>
</protein>
<feature type="compositionally biased region" description="Basic residues" evidence="1">
    <location>
        <begin position="1"/>
        <end position="10"/>
    </location>
</feature>
<accession>A0A2K3CQQ8</accession>
<feature type="region of interest" description="Disordered" evidence="1">
    <location>
        <begin position="1"/>
        <end position="715"/>
    </location>
</feature>
<feature type="compositionally biased region" description="Low complexity" evidence="1">
    <location>
        <begin position="565"/>
        <end position="580"/>
    </location>
</feature>
<feature type="region of interest" description="Disordered" evidence="1">
    <location>
        <begin position="1229"/>
        <end position="1306"/>
    </location>
</feature>